<dbReference type="AlphaFoldDB" id="A0A4R9J5A7"/>
<protein>
    <submittedName>
        <fullName evidence="2">Uncharacterized protein</fullName>
    </submittedName>
</protein>
<comment type="caution">
    <text evidence="2">The sequence shown here is derived from an EMBL/GenBank/DDBJ whole genome shotgun (WGS) entry which is preliminary data.</text>
</comment>
<keyword evidence="1" id="KW-0812">Transmembrane</keyword>
<feature type="transmembrane region" description="Helical" evidence="1">
    <location>
        <begin position="164"/>
        <end position="183"/>
    </location>
</feature>
<evidence type="ECO:0000313" key="3">
    <source>
        <dbReference type="Proteomes" id="UP000298125"/>
    </source>
</evidence>
<dbReference type="OrthoDB" id="341467at2"/>
<keyword evidence="3" id="KW-1185">Reference proteome</keyword>
<dbReference type="Proteomes" id="UP000298125">
    <property type="component" value="Unassembled WGS sequence"/>
</dbReference>
<sequence>MVFVKLRIRDLFFSPWKPPLLTNPELEFEKQKEIQKKGLSQLESRLESIELLLTSDKWEDAKLLFHQLTYDLVNFQLQRTGQKEIPFGANLSSFSIPESDRKSKPFRFLEFSDKLSELKNTELDKILTFAIDTYEFLLEESNKEFKSRLMTTLDSFRLIKRIRILLVSLVFTFSFVSFFYYQYKYPVMKDQSIKLYTFVSKENQQTSESRVVSLPVLKKDIGNWVEYEFPLDESMSSFGGLRIDPLEQRGIRFVLDQISIWDSKGKEIYSKRIIVSPNLLPEDYQDFLKIVDVKTASKQMPGEIVEMITTGSDPQIQLVFATLNDAKIIKLKMKYIEAHKVKKK</sequence>
<gene>
    <name evidence="2" type="ORF">EHQ49_18240</name>
</gene>
<evidence type="ECO:0000313" key="2">
    <source>
        <dbReference type="EMBL" id="TGL33566.1"/>
    </source>
</evidence>
<reference evidence="2" key="1">
    <citation type="journal article" date="2019" name="PLoS Negl. Trop. Dis.">
        <title>Revisiting the worldwide diversity of Leptospira species in the environment.</title>
        <authorList>
            <person name="Vincent A.T."/>
            <person name="Schiettekatte O."/>
            <person name="Bourhy P."/>
            <person name="Veyrier F.J."/>
            <person name="Picardeau M."/>
        </authorList>
    </citation>
    <scope>NUCLEOTIDE SEQUENCE [LARGE SCALE GENOMIC DNA]</scope>
    <source>
        <strain evidence="2">201702692</strain>
    </source>
</reference>
<keyword evidence="1" id="KW-0472">Membrane</keyword>
<accession>A0A4R9J5A7</accession>
<evidence type="ECO:0000256" key="1">
    <source>
        <dbReference type="SAM" id="Phobius"/>
    </source>
</evidence>
<name>A0A4R9J5A7_9LEPT</name>
<organism evidence="2 3">
    <name type="scientific">Leptospira perdikensis</name>
    <dbReference type="NCBI Taxonomy" id="2484948"/>
    <lineage>
        <taxon>Bacteria</taxon>
        <taxon>Pseudomonadati</taxon>
        <taxon>Spirochaetota</taxon>
        <taxon>Spirochaetia</taxon>
        <taxon>Leptospirales</taxon>
        <taxon>Leptospiraceae</taxon>
        <taxon>Leptospira</taxon>
    </lineage>
</organism>
<keyword evidence="1" id="KW-1133">Transmembrane helix</keyword>
<dbReference type="EMBL" id="RQGA01000019">
    <property type="protein sequence ID" value="TGL33566.1"/>
    <property type="molecule type" value="Genomic_DNA"/>
</dbReference>
<proteinExistence type="predicted"/>